<comment type="catalytic activity">
    <reaction evidence="1">
        <text>ATP + protein L-histidine = ADP + protein N-phospho-L-histidine.</text>
        <dbReference type="EC" id="2.7.13.3"/>
    </reaction>
</comment>
<dbReference type="Gene3D" id="1.10.287.130">
    <property type="match status" value="1"/>
</dbReference>
<dbReference type="Gene3D" id="3.30.565.10">
    <property type="entry name" value="Histidine kinase-like ATPase, C-terminal domain"/>
    <property type="match status" value="1"/>
</dbReference>
<sequence>MDEIDRLRRRFGAILLPLLWLHAPFMALAALAVGRPAWPAALCSAAMAGLVHLCWARWGSEPVTRYLSAVALMGQPALLVYLLSGHGWQMDMHMYFFAALALLIGWCDWRVVVVAAVTVALHHLMLNLLLPAAVFPSNGDLNRVWLHAAIVAFQTAVLVWLANRLVGSFSRIGAMSAEIMRTNETLEQRVATRTREAEAANMAKSMFLANMSHEIRTPMNAILGFSHLVLRSELTAKQRDHLQKIKTASGALLGLINDILDFSKIEAGKLTLDLAPFDLRQSLDSIIGITADRAQERGVALQVRIDPAVPRRLVGDSLRLNQVILNLLTNAIKFTDRGEVVLSIGCRSASEASVVLKVAVTDTGIGMTEEQRARLFRPFTQADSTTTRKFGGTGLGLAISQQLVELMGGHIEVESSPGLGSRFHFATPLGTEPAMAAEERLTPDELQRLRILIVDDNAASREVLQEIFASWSVPVDLAASATEGLSAIEAQAARGEPYDLVLLDWKMPGMDGIEAARRIRKESRPGASPAVVMVSAHGRQEALAEAQTAGISAFLVKPIDAAMMQDVIHGLIAGRGTSAVAPPQHRAEAVPMVAPHLRGGHVLLAEDNEINRELAVELLGDAGLHVDIAENGRVALEKVLAAEGRFAAVLMDVQMPEMDGIEATLAIRQRFGSDSLPVIAMTAHAYEQERQRCFDAGMNDHVAKPVDPAQLVAVLDRWLKPGQAAPVAAARPMAAEGELPASLPPFDLDAALLRLNGKRGLLRKLIADFGVKFGDTVPALRGAIGRGDWAEARRLAHTLKGVAGSLEIRAVAEAARLIEDAAHAGRPEGIEALLIRLDQAMTPALAAAGSLRAPAAVALADDGQPLDPVSLAPLVAELRGLLQRRSLRARCLLETMEASLGASGAQLGPLKAAVGALDYVGAEALLEGLVRQPMLSGKWPS</sequence>
<dbReference type="AlphaFoldDB" id="A0A1G6L293"/>
<dbReference type="InterPro" id="IPR011006">
    <property type="entry name" value="CheY-like_superfamily"/>
</dbReference>
<evidence type="ECO:0000256" key="9">
    <source>
        <dbReference type="ARBA" id="ARBA00022777"/>
    </source>
</evidence>
<dbReference type="InterPro" id="IPR036890">
    <property type="entry name" value="HATPase_C_sf"/>
</dbReference>
<keyword evidence="5 15" id="KW-0597">Phosphoprotein</keyword>
<dbReference type="GO" id="GO:0000155">
    <property type="term" value="F:phosphorelay sensor kinase activity"/>
    <property type="evidence" value="ECO:0007669"/>
    <property type="project" value="InterPro"/>
</dbReference>
<evidence type="ECO:0000256" key="10">
    <source>
        <dbReference type="ARBA" id="ARBA00022840"/>
    </source>
</evidence>
<evidence type="ECO:0000256" key="8">
    <source>
        <dbReference type="ARBA" id="ARBA00022741"/>
    </source>
</evidence>
<evidence type="ECO:0000256" key="12">
    <source>
        <dbReference type="ARBA" id="ARBA00023012"/>
    </source>
</evidence>
<dbReference type="FunFam" id="3.30.565.10:FF:000078">
    <property type="entry name" value="Two-component sensor histidine kinase"/>
    <property type="match status" value="1"/>
</dbReference>
<proteinExistence type="predicted"/>
<evidence type="ECO:0000259" key="17">
    <source>
        <dbReference type="PROSITE" id="PS50109"/>
    </source>
</evidence>
<evidence type="ECO:0000313" key="21">
    <source>
        <dbReference type="Proteomes" id="UP000198925"/>
    </source>
</evidence>
<keyword evidence="11 16" id="KW-1133">Transmembrane helix</keyword>
<feature type="modified residue" description="4-aspartylphosphate" evidence="15">
    <location>
        <position position="652"/>
    </location>
</feature>
<dbReference type="InterPro" id="IPR003594">
    <property type="entry name" value="HATPase_dom"/>
</dbReference>
<dbReference type="InterPro" id="IPR004358">
    <property type="entry name" value="Sig_transdc_His_kin-like_C"/>
</dbReference>
<feature type="domain" description="Histidine kinase" evidence="17">
    <location>
        <begin position="210"/>
        <end position="431"/>
    </location>
</feature>
<dbReference type="GO" id="GO:0005886">
    <property type="term" value="C:plasma membrane"/>
    <property type="evidence" value="ECO:0007669"/>
    <property type="project" value="UniProtKB-SubCell"/>
</dbReference>
<dbReference type="InterPro" id="IPR005467">
    <property type="entry name" value="His_kinase_dom"/>
</dbReference>
<dbReference type="InterPro" id="IPR001789">
    <property type="entry name" value="Sig_transdc_resp-reg_receiver"/>
</dbReference>
<evidence type="ECO:0000256" key="11">
    <source>
        <dbReference type="ARBA" id="ARBA00022989"/>
    </source>
</evidence>
<dbReference type="CDD" id="cd17546">
    <property type="entry name" value="REC_hyHK_CKI1_RcsC-like"/>
    <property type="match status" value="2"/>
</dbReference>
<organism evidence="20 21">
    <name type="scientific">Belnapia rosea</name>
    <dbReference type="NCBI Taxonomy" id="938405"/>
    <lineage>
        <taxon>Bacteria</taxon>
        <taxon>Pseudomonadati</taxon>
        <taxon>Pseudomonadota</taxon>
        <taxon>Alphaproteobacteria</taxon>
        <taxon>Acetobacterales</taxon>
        <taxon>Roseomonadaceae</taxon>
        <taxon>Belnapia</taxon>
    </lineage>
</organism>
<evidence type="ECO:0000313" key="20">
    <source>
        <dbReference type="EMBL" id="SDC37294.1"/>
    </source>
</evidence>
<dbReference type="PROSITE" id="PS50110">
    <property type="entry name" value="RESPONSE_REGULATORY"/>
    <property type="match status" value="2"/>
</dbReference>
<feature type="modified residue" description="4-aspartylphosphate" evidence="15">
    <location>
        <position position="504"/>
    </location>
</feature>
<dbReference type="Pfam" id="PF02518">
    <property type="entry name" value="HATPase_c"/>
    <property type="match status" value="1"/>
</dbReference>
<evidence type="ECO:0000256" key="4">
    <source>
        <dbReference type="ARBA" id="ARBA00022475"/>
    </source>
</evidence>
<dbReference type="PRINTS" id="PR00344">
    <property type="entry name" value="BCTRLSENSOR"/>
</dbReference>
<dbReference type="PANTHER" id="PTHR45339">
    <property type="entry name" value="HYBRID SIGNAL TRANSDUCTION HISTIDINE KINASE J"/>
    <property type="match status" value="1"/>
</dbReference>
<dbReference type="Gene3D" id="1.20.120.160">
    <property type="entry name" value="HPT domain"/>
    <property type="match status" value="1"/>
</dbReference>
<dbReference type="EC" id="2.7.13.3" evidence="3"/>
<dbReference type="EMBL" id="FMZX01000001">
    <property type="protein sequence ID" value="SDC37294.1"/>
    <property type="molecule type" value="Genomic_DNA"/>
</dbReference>
<dbReference type="PROSITE" id="PS50109">
    <property type="entry name" value="HIS_KIN"/>
    <property type="match status" value="1"/>
</dbReference>
<keyword evidence="12" id="KW-0902">Two-component regulatory system</keyword>
<feature type="transmembrane region" description="Helical" evidence="16">
    <location>
        <begin position="63"/>
        <end position="83"/>
    </location>
</feature>
<feature type="domain" description="Response regulatory" evidence="18">
    <location>
        <begin position="601"/>
        <end position="719"/>
    </location>
</feature>
<dbReference type="CDD" id="cd16922">
    <property type="entry name" value="HATPase_EvgS-ArcB-TorS-like"/>
    <property type="match status" value="1"/>
</dbReference>
<dbReference type="RefSeq" id="WP_090660520.1">
    <property type="nucleotide sequence ID" value="NZ_FMZX01000001.1"/>
</dbReference>
<keyword evidence="4" id="KW-1003">Cell membrane</keyword>
<dbReference type="Gene3D" id="3.40.50.2300">
    <property type="match status" value="2"/>
</dbReference>
<keyword evidence="13 16" id="KW-0472">Membrane</keyword>
<feature type="transmembrane region" description="Helical" evidence="16">
    <location>
        <begin position="144"/>
        <end position="162"/>
    </location>
</feature>
<dbReference type="InterPro" id="IPR036097">
    <property type="entry name" value="HisK_dim/P_sf"/>
</dbReference>
<dbReference type="STRING" id="938405.SAMN02927895_03808"/>
<reference evidence="20 21" key="1">
    <citation type="submission" date="2016-10" db="EMBL/GenBank/DDBJ databases">
        <authorList>
            <person name="de Groot N.N."/>
        </authorList>
    </citation>
    <scope>NUCLEOTIDE SEQUENCE [LARGE SCALE GENOMIC DNA]</scope>
    <source>
        <strain evidence="20 21">CPCC 100156</strain>
    </source>
</reference>
<evidence type="ECO:0000256" key="6">
    <source>
        <dbReference type="ARBA" id="ARBA00022679"/>
    </source>
</evidence>
<evidence type="ECO:0000256" key="16">
    <source>
        <dbReference type="SAM" id="Phobius"/>
    </source>
</evidence>
<keyword evidence="8" id="KW-0547">Nucleotide-binding</keyword>
<dbReference type="SUPFAM" id="SSF47226">
    <property type="entry name" value="Histidine-containing phosphotransfer domain, HPT domain"/>
    <property type="match status" value="1"/>
</dbReference>
<dbReference type="SMART" id="SM00448">
    <property type="entry name" value="REC"/>
    <property type="match status" value="2"/>
</dbReference>
<evidence type="ECO:0000256" key="1">
    <source>
        <dbReference type="ARBA" id="ARBA00000085"/>
    </source>
</evidence>
<dbReference type="SUPFAM" id="SSF55874">
    <property type="entry name" value="ATPase domain of HSP90 chaperone/DNA topoisomerase II/histidine kinase"/>
    <property type="match status" value="1"/>
</dbReference>
<evidence type="ECO:0000259" key="18">
    <source>
        <dbReference type="PROSITE" id="PS50110"/>
    </source>
</evidence>
<dbReference type="SUPFAM" id="SSF52172">
    <property type="entry name" value="CheY-like"/>
    <property type="match status" value="2"/>
</dbReference>
<protein>
    <recommendedName>
        <fullName evidence="3">histidine kinase</fullName>
        <ecNumber evidence="3">2.7.13.3</ecNumber>
    </recommendedName>
</protein>
<dbReference type="SMART" id="SM00387">
    <property type="entry name" value="HATPase_c"/>
    <property type="match status" value="1"/>
</dbReference>
<feature type="domain" description="Response regulatory" evidence="18">
    <location>
        <begin position="450"/>
        <end position="572"/>
    </location>
</feature>
<keyword evidence="7 16" id="KW-0812">Transmembrane</keyword>
<dbReference type="CDD" id="cd00082">
    <property type="entry name" value="HisKA"/>
    <property type="match status" value="1"/>
</dbReference>
<dbReference type="SMART" id="SM00388">
    <property type="entry name" value="HisKA"/>
    <property type="match status" value="1"/>
</dbReference>
<dbReference type="GO" id="GO:0005524">
    <property type="term" value="F:ATP binding"/>
    <property type="evidence" value="ECO:0007669"/>
    <property type="project" value="UniProtKB-KW"/>
</dbReference>
<dbReference type="CDD" id="cd00088">
    <property type="entry name" value="HPT"/>
    <property type="match status" value="1"/>
</dbReference>
<dbReference type="FunFam" id="1.10.287.130:FF:000002">
    <property type="entry name" value="Two-component osmosensing histidine kinase"/>
    <property type="match status" value="1"/>
</dbReference>
<dbReference type="Pfam" id="PF01627">
    <property type="entry name" value="Hpt"/>
    <property type="match status" value="1"/>
</dbReference>
<evidence type="ECO:0000256" key="13">
    <source>
        <dbReference type="ARBA" id="ARBA00023136"/>
    </source>
</evidence>
<evidence type="ECO:0000256" key="2">
    <source>
        <dbReference type="ARBA" id="ARBA00004651"/>
    </source>
</evidence>
<dbReference type="Proteomes" id="UP000198925">
    <property type="component" value="Unassembled WGS sequence"/>
</dbReference>
<dbReference type="InterPro" id="IPR036641">
    <property type="entry name" value="HPT_dom_sf"/>
</dbReference>
<evidence type="ECO:0000256" key="7">
    <source>
        <dbReference type="ARBA" id="ARBA00022692"/>
    </source>
</evidence>
<evidence type="ECO:0000256" key="5">
    <source>
        <dbReference type="ARBA" id="ARBA00022553"/>
    </source>
</evidence>
<dbReference type="InterPro" id="IPR003661">
    <property type="entry name" value="HisK_dim/P_dom"/>
</dbReference>
<dbReference type="Pfam" id="PF00512">
    <property type="entry name" value="HisKA"/>
    <property type="match status" value="1"/>
</dbReference>
<evidence type="ECO:0000259" key="19">
    <source>
        <dbReference type="PROSITE" id="PS50894"/>
    </source>
</evidence>
<keyword evidence="6" id="KW-0808">Transferase</keyword>
<accession>A0A1G6L293</accession>
<feature type="domain" description="HPt" evidence="19">
    <location>
        <begin position="758"/>
        <end position="851"/>
    </location>
</feature>
<comment type="subcellular location">
    <subcellularLocation>
        <location evidence="2">Cell membrane</location>
        <topology evidence="2">Multi-pass membrane protein</topology>
    </subcellularLocation>
</comment>
<keyword evidence="10" id="KW-0067">ATP-binding</keyword>
<keyword evidence="21" id="KW-1185">Reference proteome</keyword>
<evidence type="ECO:0000256" key="15">
    <source>
        <dbReference type="PROSITE-ProRule" id="PRU00169"/>
    </source>
</evidence>
<evidence type="ECO:0000256" key="14">
    <source>
        <dbReference type="PROSITE-ProRule" id="PRU00110"/>
    </source>
</evidence>
<gene>
    <name evidence="20" type="ORF">SAMN04487779_1001731</name>
</gene>
<feature type="transmembrane region" description="Helical" evidence="16">
    <location>
        <begin position="95"/>
        <end position="124"/>
    </location>
</feature>
<dbReference type="Pfam" id="PF00072">
    <property type="entry name" value="Response_reg"/>
    <property type="match status" value="2"/>
</dbReference>
<keyword evidence="9" id="KW-0418">Kinase</keyword>
<name>A0A1G6L293_9PROT</name>
<dbReference type="PROSITE" id="PS50894">
    <property type="entry name" value="HPT"/>
    <property type="match status" value="1"/>
</dbReference>
<dbReference type="PANTHER" id="PTHR45339:SF1">
    <property type="entry name" value="HYBRID SIGNAL TRANSDUCTION HISTIDINE KINASE J"/>
    <property type="match status" value="1"/>
</dbReference>
<dbReference type="InterPro" id="IPR008207">
    <property type="entry name" value="Sig_transdc_His_kin_Hpt_dom"/>
</dbReference>
<dbReference type="SMART" id="SM00073">
    <property type="entry name" value="HPT"/>
    <property type="match status" value="1"/>
</dbReference>
<dbReference type="SUPFAM" id="SSF47384">
    <property type="entry name" value="Homodimeric domain of signal transducing histidine kinase"/>
    <property type="match status" value="1"/>
</dbReference>
<feature type="modified residue" description="Phosphohistidine" evidence="14">
    <location>
        <position position="797"/>
    </location>
</feature>
<evidence type="ECO:0000256" key="3">
    <source>
        <dbReference type="ARBA" id="ARBA00012438"/>
    </source>
</evidence>